<accession>A0A6P2LPU8</accession>
<dbReference type="Proteomes" id="UP000494330">
    <property type="component" value="Unassembled WGS sequence"/>
</dbReference>
<dbReference type="SUPFAM" id="SSF56059">
    <property type="entry name" value="Glutathione synthetase ATP-binding domain-like"/>
    <property type="match status" value="1"/>
</dbReference>
<keyword evidence="3" id="KW-1185">Reference proteome</keyword>
<gene>
    <name evidence="2" type="ORF">BPA30113_03100</name>
</gene>
<dbReference type="AlphaFoldDB" id="A0A6P2LPU8"/>
<dbReference type="RefSeq" id="WP_034198951.1">
    <property type="nucleotide sequence ID" value="NZ_CABVQD010000009.1"/>
</dbReference>
<sequence>MSIDHALSLASSCRQAGHLDLAQRHYRDALALEPGCWDACFGLAQVLIRQDRFDEAIGWLTPLLERPGDHAAVSRQLGLAETCAGRHARGLAHFQRALEHDPDDAALAHTVANLQQALGLAHEADASFRRALRLKPLVTIPAAVEPAAFRALFVFAPGAGNTPFEFLIERAHFESNIITLLPDMAYDVDRLRIHADVVVNLVSDVDRGRALLAPAQALVAGVGRPVVNAPAVIAQTSRDAVARQLAQMPGCHVPQTSLHDKAGLHAMLSGTSPATLPFPLLARPAGTHGGDDFERMEHAAQLLAFVDRFDAEHFYLTPYADYQSADGYFRKYRFVYADDEILPYHLAIGSQWKVHHATTDMAHHAWMQDEERAFLDDPWQVFGTAQRDGLQAIRDAIGLDYFGIDCGLDRDGAVVVFEVNASMLVHGNNASFPYKTVAVERIRQAFHALLARRAAAVPRDAS</sequence>
<dbReference type="Pfam" id="PF14559">
    <property type="entry name" value="TPR_19"/>
    <property type="match status" value="1"/>
</dbReference>
<protein>
    <submittedName>
        <fullName evidence="2">TPR domain-containing protein</fullName>
    </submittedName>
</protein>
<feature type="repeat" description="TPR" evidence="1">
    <location>
        <begin position="71"/>
        <end position="104"/>
    </location>
</feature>
<keyword evidence="1" id="KW-0802">TPR repeat</keyword>
<reference evidence="2 3" key="1">
    <citation type="submission" date="2019-09" db="EMBL/GenBank/DDBJ databases">
        <authorList>
            <person name="Depoorter E."/>
        </authorList>
    </citation>
    <scope>NUCLEOTIDE SEQUENCE [LARGE SCALE GENOMIC DNA]</scope>
    <source>
        <strain evidence="2">LMG 30113</strain>
    </source>
</reference>
<dbReference type="SMART" id="SM00028">
    <property type="entry name" value="TPR"/>
    <property type="match status" value="4"/>
</dbReference>
<organism evidence="2 3">
    <name type="scientific">Burkholderia paludis</name>
    <dbReference type="NCBI Taxonomy" id="1506587"/>
    <lineage>
        <taxon>Bacteria</taxon>
        <taxon>Pseudomonadati</taxon>
        <taxon>Pseudomonadota</taxon>
        <taxon>Betaproteobacteria</taxon>
        <taxon>Burkholderiales</taxon>
        <taxon>Burkholderiaceae</taxon>
        <taxon>Burkholderia</taxon>
        <taxon>Burkholderia cepacia complex</taxon>
    </lineage>
</organism>
<evidence type="ECO:0000256" key="1">
    <source>
        <dbReference type="PROSITE-ProRule" id="PRU00339"/>
    </source>
</evidence>
<evidence type="ECO:0000313" key="2">
    <source>
        <dbReference type="EMBL" id="VWB68995.1"/>
    </source>
</evidence>
<dbReference type="PROSITE" id="PS50005">
    <property type="entry name" value="TPR"/>
    <property type="match status" value="1"/>
</dbReference>
<dbReference type="InterPro" id="IPR019734">
    <property type="entry name" value="TPR_rpt"/>
</dbReference>
<dbReference type="SUPFAM" id="SSF48452">
    <property type="entry name" value="TPR-like"/>
    <property type="match status" value="1"/>
</dbReference>
<dbReference type="EMBL" id="CABVQD010000009">
    <property type="protein sequence ID" value="VWB68995.1"/>
    <property type="molecule type" value="Genomic_DNA"/>
</dbReference>
<evidence type="ECO:0000313" key="3">
    <source>
        <dbReference type="Proteomes" id="UP000494330"/>
    </source>
</evidence>
<dbReference type="InterPro" id="IPR011990">
    <property type="entry name" value="TPR-like_helical_dom_sf"/>
</dbReference>
<proteinExistence type="predicted"/>
<dbReference type="Gene3D" id="1.25.40.10">
    <property type="entry name" value="Tetratricopeptide repeat domain"/>
    <property type="match status" value="1"/>
</dbReference>
<name>A0A6P2LPU8_9BURK</name>